<reference evidence="1 2" key="1">
    <citation type="journal article" date="2013" name="Appl. Environ. Microbiol.">
        <title>The genome of the alga-associated marine flavobacterium Formosa agariphila KMM 3901T reveals a broad potential for degradation of algal polysaccharides.</title>
        <authorList>
            <person name="Mann A.J."/>
            <person name="Hahnke R.L."/>
            <person name="Huang S."/>
            <person name="Werner J."/>
            <person name="Xing P."/>
            <person name="Barbeyron T."/>
            <person name="Huettel B."/>
            <person name="Stueber K."/>
            <person name="Reinhardt R."/>
            <person name="Harder J."/>
            <person name="Gloeckner F.O."/>
            <person name="Amann R.I."/>
            <person name="Teeling H."/>
        </authorList>
    </citation>
    <scope>NUCLEOTIDE SEQUENCE [LARGE SCALE GENOMIC DNA]</scope>
    <source>
        <strain evidence="2">DSM 15362 / KCTC 12365 / LMG 23005 / KMM 3901</strain>
    </source>
</reference>
<dbReference type="EMBL" id="HG315671">
    <property type="protein sequence ID" value="CDF77775.1"/>
    <property type="molecule type" value="Genomic_DNA"/>
</dbReference>
<name>T2KGB9_FORAG</name>
<dbReference type="HOGENOM" id="CLU_3233946_0_0_10"/>
<proteinExistence type="predicted"/>
<evidence type="ECO:0000313" key="1">
    <source>
        <dbReference type="EMBL" id="CDF77775.1"/>
    </source>
</evidence>
<protein>
    <submittedName>
        <fullName evidence="1">Uncharacterized protein</fullName>
    </submittedName>
</protein>
<sequence>MLFEYVLIMDHLDFNTALRSVRISHKTKFRTTYQYLISHRDYR</sequence>
<dbReference type="AlphaFoldDB" id="T2KGB9"/>
<evidence type="ECO:0000313" key="2">
    <source>
        <dbReference type="Proteomes" id="UP000016160"/>
    </source>
</evidence>
<dbReference type="Proteomes" id="UP000016160">
    <property type="component" value="Chromosome"/>
</dbReference>
<accession>T2KGB9</accession>
<keyword evidence="2" id="KW-1185">Reference proteome</keyword>
<organism evidence="1 2">
    <name type="scientific">Formosa agariphila (strain DSM 15362 / KCTC 12365 / LMG 23005 / KMM 3901 / M-2Alg 35-1)</name>
    <dbReference type="NCBI Taxonomy" id="1347342"/>
    <lineage>
        <taxon>Bacteria</taxon>
        <taxon>Pseudomonadati</taxon>
        <taxon>Bacteroidota</taxon>
        <taxon>Flavobacteriia</taxon>
        <taxon>Flavobacteriales</taxon>
        <taxon>Flavobacteriaceae</taxon>
        <taxon>Formosa</taxon>
    </lineage>
</organism>
<gene>
    <name evidence="1" type="ORF">BN863_630</name>
</gene>